<keyword evidence="1" id="KW-0472">Membrane</keyword>
<feature type="transmembrane region" description="Helical" evidence="1">
    <location>
        <begin position="383"/>
        <end position="404"/>
    </location>
</feature>
<evidence type="ECO:0000313" key="2">
    <source>
        <dbReference type="EMBL" id="QHT96533.1"/>
    </source>
</evidence>
<protein>
    <submittedName>
        <fullName evidence="2">Uncharacterized protein</fullName>
    </submittedName>
</protein>
<sequence length="417" mass="43844">MNHVYDINGDYYPCNSKKVTTFKNGKTNNRVVENFGMGIANKTKITNDTLVKNTKEIEKNINQSAVVAGVTKLLGAVLNEVANENNAELSQMIALSNEIDISNIVADEDFNFAGINQDATSDANSNIKAQQNIKTKVTTDITKKIKSTVKKIFDEIKDSKISNEGVDKSSSSIGGTIASLGKSVAGAAEKILSMQIANSTDSTTNNKAINELKDKMKLDDSFTMKKDKSVSDTINNKLSSKNMAKCAKDTKQANKFKLDKIKVGGSVKIGTLSQRASVKAVLSCAFNQTVLSEIATKIVSDIDENIINMKKSADLYAEKNKSLSTSGDVYAAGVAGKQLLEGVGDASVGIGKGVSSAAEGVGKGVSTAAEGVGTGIGSALSGMVMPLVAGAIAMVIFGVVYTMVKKGGMPSMEGDDE</sequence>
<organism evidence="2">
    <name type="scientific">viral metagenome</name>
    <dbReference type="NCBI Taxonomy" id="1070528"/>
    <lineage>
        <taxon>unclassified sequences</taxon>
        <taxon>metagenomes</taxon>
        <taxon>organismal metagenomes</taxon>
    </lineage>
</organism>
<accession>A0A6C0IYG3</accession>
<reference evidence="2" key="1">
    <citation type="journal article" date="2020" name="Nature">
        <title>Giant virus diversity and host interactions through global metagenomics.</title>
        <authorList>
            <person name="Schulz F."/>
            <person name="Roux S."/>
            <person name="Paez-Espino D."/>
            <person name="Jungbluth S."/>
            <person name="Walsh D.A."/>
            <person name="Denef V.J."/>
            <person name="McMahon K.D."/>
            <person name="Konstantinidis K.T."/>
            <person name="Eloe-Fadrosh E.A."/>
            <person name="Kyrpides N.C."/>
            <person name="Woyke T."/>
        </authorList>
    </citation>
    <scope>NUCLEOTIDE SEQUENCE</scope>
    <source>
        <strain evidence="2">GVMAG-M-3300024302-11</strain>
    </source>
</reference>
<dbReference type="AlphaFoldDB" id="A0A6C0IYG3"/>
<name>A0A6C0IYG3_9ZZZZ</name>
<evidence type="ECO:0000256" key="1">
    <source>
        <dbReference type="SAM" id="Phobius"/>
    </source>
</evidence>
<dbReference type="EMBL" id="MN740258">
    <property type="protein sequence ID" value="QHT96533.1"/>
    <property type="molecule type" value="Genomic_DNA"/>
</dbReference>
<keyword evidence="1" id="KW-1133">Transmembrane helix</keyword>
<proteinExistence type="predicted"/>
<keyword evidence="1" id="KW-0812">Transmembrane</keyword>